<keyword evidence="3" id="KW-1185">Reference proteome</keyword>
<evidence type="ECO:0000256" key="1">
    <source>
        <dbReference type="SAM" id="MobiDB-lite"/>
    </source>
</evidence>
<feature type="compositionally biased region" description="Low complexity" evidence="1">
    <location>
        <begin position="1"/>
        <end position="18"/>
    </location>
</feature>
<feature type="non-terminal residue" evidence="2">
    <location>
        <position position="1"/>
    </location>
</feature>
<sequence length="119" mass="12855">AALVAAAPAPQASSSVASDDPRPDFTTHNDFFPKCPWAKTPSDSLSPLSATDRIPRMTASRRYSHLAATSILIRTQDAVQLSRTSYKRLYGMRRLLPIIQTSFPRLGMVPAGLKPGGST</sequence>
<name>A0A8E2DY76_9PEZI</name>
<dbReference type="AlphaFoldDB" id="A0A8E2DY76"/>
<accession>A0A8E2DY76</accession>
<proteinExistence type="predicted"/>
<protein>
    <submittedName>
        <fullName evidence="2">Uncharacterized protein</fullName>
    </submittedName>
</protein>
<feature type="region of interest" description="Disordered" evidence="1">
    <location>
        <begin position="1"/>
        <end position="31"/>
    </location>
</feature>
<dbReference type="Proteomes" id="UP000250266">
    <property type="component" value="Unassembled WGS sequence"/>
</dbReference>
<evidence type="ECO:0000313" key="2">
    <source>
        <dbReference type="EMBL" id="OCK73872.1"/>
    </source>
</evidence>
<dbReference type="EMBL" id="KV745629">
    <property type="protein sequence ID" value="OCK73872.1"/>
    <property type="molecule type" value="Genomic_DNA"/>
</dbReference>
<gene>
    <name evidence="2" type="ORF">K432DRAFT_472057</name>
</gene>
<organism evidence="2 3">
    <name type="scientific">Lepidopterella palustris CBS 459.81</name>
    <dbReference type="NCBI Taxonomy" id="1314670"/>
    <lineage>
        <taxon>Eukaryota</taxon>
        <taxon>Fungi</taxon>
        <taxon>Dikarya</taxon>
        <taxon>Ascomycota</taxon>
        <taxon>Pezizomycotina</taxon>
        <taxon>Dothideomycetes</taxon>
        <taxon>Pleosporomycetidae</taxon>
        <taxon>Mytilinidiales</taxon>
        <taxon>Argynnaceae</taxon>
        <taxon>Lepidopterella</taxon>
    </lineage>
</organism>
<reference evidence="2 3" key="1">
    <citation type="journal article" date="2016" name="Nat. Commun.">
        <title>Ectomycorrhizal ecology is imprinted in the genome of the dominant symbiotic fungus Cenococcum geophilum.</title>
        <authorList>
            <consortium name="DOE Joint Genome Institute"/>
            <person name="Peter M."/>
            <person name="Kohler A."/>
            <person name="Ohm R.A."/>
            <person name="Kuo A."/>
            <person name="Krutzmann J."/>
            <person name="Morin E."/>
            <person name="Arend M."/>
            <person name="Barry K.W."/>
            <person name="Binder M."/>
            <person name="Choi C."/>
            <person name="Clum A."/>
            <person name="Copeland A."/>
            <person name="Grisel N."/>
            <person name="Haridas S."/>
            <person name="Kipfer T."/>
            <person name="LaButti K."/>
            <person name="Lindquist E."/>
            <person name="Lipzen A."/>
            <person name="Maire R."/>
            <person name="Meier B."/>
            <person name="Mihaltcheva S."/>
            <person name="Molinier V."/>
            <person name="Murat C."/>
            <person name="Poggeler S."/>
            <person name="Quandt C.A."/>
            <person name="Sperisen C."/>
            <person name="Tritt A."/>
            <person name="Tisserant E."/>
            <person name="Crous P.W."/>
            <person name="Henrissat B."/>
            <person name="Nehls U."/>
            <person name="Egli S."/>
            <person name="Spatafora J.W."/>
            <person name="Grigoriev I.V."/>
            <person name="Martin F.M."/>
        </authorList>
    </citation>
    <scope>NUCLEOTIDE SEQUENCE [LARGE SCALE GENOMIC DNA]</scope>
    <source>
        <strain evidence="2 3">CBS 459.81</strain>
    </source>
</reference>
<evidence type="ECO:0000313" key="3">
    <source>
        <dbReference type="Proteomes" id="UP000250266"/>
    </source>
</evidence>